<sequence length="282" mass="30473">MKVLKPKSRPYPIGQLEVQRWGCGRGRGAREEVPGLGHPRPHRHAGSSTHFGPPVSAEGVRGVPRVPRRAVGHGADRLHLAHHLGVWGFDRLVARPVRIVRDGLRREAEVSVLDSDYLMIRVPGVKDAEGYAYPYFPSLSWRVWENHPFSVAAVGGYHPGKTRASALSNWDSDSSLPGPGENNGPNADEAATEQTDPPNEPGGIVFFVRRRGGQRLRVLVKSSYGTTASSSSSGPRFGLGLGQQRLRKSYPNLICVAGGVRITALLPLVKGSSASSGNTELY</sequence>
<dbReference type="PANTHER" id="PTHR32361">
    <property type="entry name" value="FERRIC/CUPRIC REDUCTASE TRANSMEMBRANE COMPONENT"/>
    <property type="match status" value="1"/>
</dbReference>
<dbReference type="RefSeq" id="XP_066675780.1">
    <property type="nucleotide sequence ID" value="XM_066806007.1"/>
</dbReference>
<feature type="region of interest" description="Disordered" evidence="2">
    <location>
        <begin position="28"/>
        <end position="60"/>
    </location>
</feature>
<gene>
    <name evidence="3" type="ORF">PG997_001692</name>
</gene>
<comment type="caution">
    <text evidence="3">The sequence shown here is derived from an EMBL/GenBank/DDBJ whole genome shotgun (WGS) entry which is preliminary data.</text>
</comment>
<feature type="compositionally biased region" description="Polar residues" evidence="2">
    <location>
        <begin position="166"/>
        <end position="175"/>
    </location>
</feature>
<evidence type="ECO:0000313" key="4">
    <source>
        <dbReference type="Proteomes" id="UP001433268"/>
    </source>
</evidence>
<name>A0ABR1XE91_9PEZI</name>
<organism evidence="3 4">
    <name type="scientific">Apiospora hydei</name>
    <dbReference type="NCBI Taxonomy" id="1337664"/>
    <lineage>
        <taxon>Eukaryota</taxon>
        <taxon>Fungi</taxon>
        <taxon>Dikarya</taxon>
        <taxon>Ascomycota</taxon>
        <taxon>Pezizomycotina</taxon>
        <taxon>Sordariomycetes</taxon>
        <taxon>Xylariomycetidae</taxon>
        <taxon>Amphisphaeriales</taxon>
        <taxon>Apiosporaceae</taxon>
        <taxon>Apiospora</taxon>
    </lineage>
</organism>
<dbReference type="InterPro" id="IPR051410">
    <property type="entry name" value="Ferric/Cupric_Reductase"/>
</dbReference>
<dbReference type="PANTHER" id="PTHR32361:SF9">
    <property type="entry name" value="FERRIC REDUCTASE TRANSMEMBRANE COMPONENT 3-RELATED"/>
    <property type="match status" value="1"/>
</dbReference>
<protein>
    <submittedName>
        <fullName evidence="3">Uncharacterized protein</fullName>
    </submittedName>
</protein>
<dbReference type="EMBL" id="JAQQWN010000002">
    <property type="protein sequence ID" value="KAK8095007.1"/>
    <property type="molecule type" value="Genomic_DNA"/>
</dbReference>
<dbReference type="GeneID" id="92039067"/>
<keyword evidence="4" id="KW-1185">Reference proteome</keyword>
<proteinExistence type="predicted"/>
<evidence type="ECO:0000256" key="2">
    <source>
        <dbReference type="SAM" id="MobiDB-lite"/>
    </source>
</evidence>
<evidence type="ECO:0000256" key="1">
    <source>
        <dbReference type="ARBA" id="ARBA00022448"/>
    </source>
</evidence>
<reference evidence="3 4" key="1">
    <citation type="submission" date="2023-01" db="EMBL/GenBank/DDBJ databases">
        <title>Analysis of 21 Apiospora genomes using comparative genomics revels a genus with tremendous synthesis potential of carbohydrate active enzymes and secondary metabolites.</title>
        <authorList>
            <person name="Sorensen T."/>
        </authorList>
    </citation>
    <scope>NUCLEOTIDE SEQUENCE [LARGE SCALE GENOMIC DNA]</scope>
    <source>
        <strain evidence="3 4">CBS 114990</strain>
    </source>
</reference>
<accession>A0ABR1XE91</accession>
<dbReference type="Proteomes" id="UP001433268">
    <property type="component" value="Unassembled WGS sequence"/>
</dbReference>
<feature type="region of interest" description="Disordered" evidence="2">
    <location>
        <begin position="166"/>
        <end position="203"/>
    </location>
</feature>
<evidence type="ECO:0000313" key="3">
    <source>
        <dbReference type="EMBL" id="KAK8095007.1"/>
    </source>
</evidence>
<keyword evidence="1" id="KW-0813">Transport</keyword>